<dbReference type="GO" id="GO:0016740">
    <property type="term" value="F:transferase activity"/>
    <property type="evidence" value="ECO:0007669"/>
    <property type="project" value="UniProtKB-KW"/>
</dbReference>
<keyword evidence="2" id="KW-1003">Cell membrane</keyword>
<dbReference type="RefSeq" id="WP_266120731.1">
    <property type="nucleotide sequence ID" value="NZ_JAPKNA010000002.1"/>
</dbReference>
<evidence type="ECO:0000256" key="4">
    <source>
        <dbReference type="ARBA" id="ARBA00022989"/>
    </source>
</evidence>
<dbReference type="PANTHER" id="PTHR30561:SF9">
    <property type="entry name" value="4-AMINO-4-DEOXY-L-ARABINOSE-PHOSPHOUNDECAPRENOL FLIPPASE SUBUNIT ARNF-RELATED"/>
    <property type="match status" value="1"/>
</dbReference>
<evidence type="ECO:0000313" key="7">
    <source>
        <dbReference type="EMBL" id="MCX5464218.1"/>
    </source>
</evidence>
<feature type="transmembrane region" description="Helical" evidence="6">
    <location>
        <begin position="104"/>
        <end position="121"/>
    </location>
</feature>
<evidence type="ECO:0000256" key="5">
    <source>
        <dbReference type="ARBA" id="ARBA00023136"/>
    </source>
</evidence>
<comment type="caution">
    <text evidence="7">The sequence shown here is derived from an EMBL/GenBank/DDBJ whole genome shotgun (WGS) entry which is preliminary data.</text>
</comment>
<evidence type="ECO:0000256" key="3">
    <source>
        <dbReference type="ARBA" id="ARBA00022692"/>
    </source>
</evidence>
<dbReference type="EMBL" id="JAPKNA010000002">
    <property type="protein sequence ID" value="MCX5464218.1"/>
    <property type="molecule type" value="Genomic_DNA"/>
</dbReference>
<dbReference type="SUPFAM" id="SSF103481">
    <property type="entry name" value="Multidrug resistance efflux transporter EmrE"/>
    <property type="match status" value="1"/>
</dbReference>
<gene>
    <name evidence="7" type="ORF">OSH09_08480</name>
</gene>
<accession>A0ABT3VLQ6</accession>
<organism evidence="7 8">
    <name type="scientific">Alcaligenes parafaecalis</name>
    <dbReference type="NCBI Taxonomy" id="171260"/>
    <lineage>
        <taxon>Bacteria</taxon>
        <taxon>Pseudomonadati</taxon>
        <taxon>Pseudomonadota</taxon>
        <taxon>Betaproteobacteria</taxon>
        <taxon>Burkholderiales</taxon>
        <taxon>Alcaligenaceae</taxon>
        <taxon>Alcaligenes</taxon>
    </lineage>
</organism>
<dbReference type="Proteomes" id="UP001209916">
    <property type="component" value="Unassembled WGS sequence"/>
</dbReference>
<evidence type="ECO:0000256" key="6">
    <source>
        <dbReference type="SAM" id="Phobius"/>
    </source>
</evidence>
<name>A0ABT3VLQ6_9BURK</name>
<keyword evidence="8" id="KW-1185">Reference proteome</keyword>
<dbReference type="PANTHER" id="PTHR30561">
    <property type="entry name" value="SMR FAMILY PROTON-DEPENDENT DRUG EFFLUX TRANSPORTER SUGE"/>
    <property type="match status" value="1"/>
</dbReference>
<feature type="transmembrane region" description="Helical" evidence="6">
    <location>
        <begin position="43"/>
        <end position="71"/>
    </location>
</feature>
<proteinExistence type="predicted"/>
<sequence length="122" mass="13455">MAAAQLGLVLSAVFLNTFAQMLLKAGTNSLQVLLLPEKGLFYSIFRALFNPFITGGLVLYVLSFAVWVVVLSKFEVGVAYPLLSLGYLVGLILAWMFFGEVITFNKLIGVCFLMIGTYFITR</sequence>
<dbReference type="InterPro" id="IPR000390">
    <property type="entry name" value="Small_drug/metabolite_transptr"/>
</dbReference>
<feature type="transmembrane region" description="Helical" evidence="6">
    <location>
        <begin position="78"/>
        <end position="98"/>
    </location>
</feature>
<keyword evidence="5 6" id="KW-0472">Membrane</keyword>
<keyword evidence="3 6" id="KW-0812">Transmembrane</keyword>
<keyword evidence="7" id="KW-0808">Transferase</keyword>
<comment type="subcellular location">
    <subcellularLocation>
        <location evidence="1">Cell membrane</location>
        <topology evidence="1">Multi-pass membrane protein</topology>
    </subcellularLocation>
</comment>
<dbReference type="InterPro" id="IPR037185">
    <property type="entry name" value="EmrE-like"/>
</dbReference>
<reference evidence="7 8" key="1">
    <citation type="submission" date="2022-11" db="EMBL/GenBank/DDBJ databases">
        <title>Biodiversity and phylogenetic relationships of bacteria.</title>
        <authorList>
            <person name="Machado R.A.R."/>
            <person name="Bhat A."/>
            <person name="Loulou A."/>
            <person name="Kallel S."/>
        </authorList>
    </citation>
    <scope>NUCLEOTIDE SEQUENCE [LARGE SCALE GENOMIC DNA]</scope>
    <source>
        <strain evidence="7 8">DSM 13975</strain>
    </source>
</reference>
<evidence type="ECO:0000256" key="1">
    <source>
        <dbReference type="ARBA" id="ARBA00004651"/>
    </source>
</evidence>
<dbReference type="Gene3D" id="1.10.3730.20">
    <property type="match status" value="1"/>
</dbReference>
<evidence type="ECO:0000256" key="2">
    <source>
        <dbReference type="ARBA" id="ARBA00022475"/>
    </source>
</evidence>
<keyword evidence="4 6" id="KW-1133">Transmembrane helix</keyword>
<evidence type="ECO:0000313" key="8">
    <source>
        <dbReference type="Proteomes" id="UP001209916"/>
    </source>
</evidence>
<protein>
    <submittedName>
        <fullName evidence="7">4-amino-4-deoxy-L-arabinose transferase</fullName>
    </submittedName>
</protein>